<evidence type="ECO:0000313" key="2">
    <source>
        <dbReference type="Proteomes" id="UP001143856"/>
    </source>
</evidence>
<name>A0ACC1P380_9PEZI</name>
<reference evidence="1" key="1">
    <citation type="submission" date="2022-10" db="EMBL/GenBank/DDBJ databases">
        <title>Genome Sequence of Xylaria curta.</title>
        <authorList>
            <person name="Buettner E."/>
        </authorList>
    </citation>
    <scope>NUCLEOTIDE SEQUENCE</scope>
    <source>
        <strain evidence="1">Babe10</strain>
    </source>
</reference>
<accession>A0ACC1P380</accession>
<gene>
    <name evidence="1" type="ORF">NUW58_g5659</name>
</gene>
<comment type="caution">
    <text evidence="1">The sequence shown here is derived from an EMBL/GenBank/DDBJ whole genome shotgun (WGS) entry which is preliminary data.</text>
</comment>
<evidence type="ECO:0000313" key="1">
    <source>
        <dbReference type="EMBL" id="KAJ2985207.1"/>
    </source>
</evidence>
<organism evidence="1 2">
    <name type="scientific">Xylaria curta</name>
    <dbReference type="NCBI Taxonomy" id="42375"/>
    <lineage>
        <taxon>Eukaryota</taxon>
        <taxon>Fungi</taxon>
        <taxon>Dikarya</taxon>
        <taxon>Ascomycota</taxon>
        <taxon>Pezizomycotina</taxon>
        <taxon>Sordariomycetes</taxon>
        <taxon>Xylariomycetidae</taxon>
        <taxon>Xylariales</taxon>
        <taxon>Xylariaceae</taxon>
        <taxon>Xylaria</taxon>
    </lineage>
</organism>
<proteinExistence type="predicted"/>
<keyword evidence="2" id="KW-1185">Reference proteome</keyword>
<sequence length="499" mass="54568">MPRDPLIGLVGKPSAGKSTTLNSLTDATSKVGGFTTIDPQRAVGYLQIQCACERFNVQDKCRPNYGSCVDGRRSVPIELLDVAGLVPGAHQGKGLGNKFLDDLRHADALIHVVDASGRTNAEGENTRGYDPSQDIAWLRSEIVQWIKGNLWERWGSIKRRHVAVKATAVETLQQQFSGYGSTSTVVARTLDKLALKEPLEAWSEETVDRVVAAFTDEKFPTVIALNKIDDSDAYTNLMKITKQQDPNLVVPCSAKAELFLRKMAKQGYIRYTEGTEFVDTREDLIADGDPDGGGLKELDEKNKATIEEFRDMILFRYGSTGVVQVLSKAAEILGLVPVFPVRNTTSFSSGSDTKVAFRDCVLVKKNSTVGEVARKVMGDAPIAYVEGVGSVRVSEDAIVSPGKNDVLSFKRVDDTRDVTQNCQEKVDQEVGTTATFEEDTERGEDNGKDNLADITKAVIVVSGMRNTQVIRHSRLDWLATYLAVNGILASECGLVVWAI</sequence>
<dbReference type="Proteomes" id="UP001143856">
    <property type="component" value="Unassembled WGS sequence"/>
</dbReference>
<dbReference type="EMBL" id="JAPDGR010001144">
    <property type="protein sequence ID" value="KAJ2985207.1"/>
    <property type="molecule type" value="Genomic_DNA"/>
</dbReference>
<protein>
    <submittedName>
        <fullName evidence="1">Uncharacterized protein</fullName>
    </submittedName>
</protein>